<gene>
    <name evidence="1" type="ORF">LOK49_LG13G01264</name>
</gene>
<keyword evidence="2" id="KW-1185">Reference proteome</keyword>
<name>A0ACC0FJW0_9ERIC</name>
<organism evidence="1 2">
    <name type="scientific">Camellia lanceoleosa</name>
    <dbReference type="NCBI Taxonomy" id="1840588"/>
    <lineage>
        <taxon>Eukaryota</taxon>
        <taxon>Viridiplantae</taxon>
        <taxon>Streptophyta</taxon>
        <taxon>Embryophyta</taxon>
        <taxon>Tracheophyta</taxon>
        <taxon>Spermatophyta</taxon>
        <taxon>Magnoliopsida</taxon>
        <taxon>eudicotyledons</taxon>
        <taxon>Gunneridae</taxon>
        <taxon>Pentapetalae</taxon>
        <taxon>asterids</taxon>
        <taxon>Ericales</taxon>
        <taxon>Theaceae</taxon>
        <taxon>Camellia</taxon>
    </lineage>
</organism>
<protein>
    <submittedName>
        <fullName evidence="1">Uncharacterized protein</fullName>
    </submittedName>
</protein>
<comment type="caution">
    <text evidence="1">The sequence shown here is derived from an EMBL/GenBank/DDBJ whole genome shotgun (WGS) entry which is preliminary data.</text>
</comment>
<dbReference type="EMBL" id="CM045771">
    <property type="protein sequence ID" value="KAI7988814.1"/>
    <property type="molecule type" value="Genomic_DNA"/>
</dbReference>
<evidence type="ECO:0000313" key="1">
    <source>
        <dbReference type="EMBL" id="KAI7988814.1"/>
    </source>
</evidence>
<sequence length="120" mass="13637">MANVIFFNTLNTTISNFLLIALLFTYTLATTIDIQNLCPYLCWVSHTGGGRHLDYGQAWEINPPCTTQSRIWGRTNCTFDELGRKCRPVIAMDSSKGQSYGAPLTRRRIRTNPIQQPRLL</sequence>
<evidence type="ECO:0000313" key="2">
    <source>
        <dbReference type="Proteomes" id="UP001060215"/>
    </source>
</evidence>
<accession>A0ACC0FJW0</accession>
<proteinExistence type="predicted"/>
<dbReference type="Proteomes" id="UP001060215">
    <property type="component" value="Chromosome 14"/>
</dbReference>
<reference evidence="1 2" key="1">
    <citation type="journal article" date="2022" name="Plant J.">
        <title>Chromosome-level genome of Camellia lanceoleosa provides a valuable resource for understanding genome evolution and self-incompatibility.</title>
        <authorList>
            <person name="Gong W."/>
            <person name="Xiao S."/>
            <person name="Wang L."/>
            <person name="Liao Z."/>
            <person name="Chang Y."/>
            <person name="Mo W."/>
            <person name="Hu G."/>
            <person name="Li W."/>
            <person name="Zhao G."/>
            <person name="Zhu H."/>
            <person name="Hu X."/>
            <person name="Ji K."/>
            <person name="Xiang X."/>
            <person name="Song Q."/>
            <person name="Yuan D."/>
            <person name="Jin S."/>
            <person name="Zhang L."/>
        </authorList>
    </citation>
    <scope>NUCLEOTIDE SEQUENCE [LARGE SCALE GENOMIC DNA]</scope>
    <source>
        <strain evidence="1">SQ_2022a</strain>
    </source>
</reference>